<evidence type="ECO:0000256" key="4">
    <source>
        <dbReference type="ARBA" id="ARBA00023080"/>
    </source>
</evidence>
<organism evidence="6 7">
    <name type="scientific">Mesorhizobium prunaredense</name>
    <dbReference type="NCBI Taxonomy" id="1631249"/>
    <lineage>
        <taxon>Bacteria</taxon>
        <taxon>Pseudomonadati</taxon>
        <taxon>Pseudomonadota</taxon>
        <taxon>Alphaproteobacteria</taxon>
        <taxon>Hyphomicrobiales</taxon>
        <taxon>Phyllobacteriaceae</taxon>
        <taxon>Mesorhizobium</taxon>
    </lineage>
</organism>
<dbReference type="GO" id="GO:0006241">
    <property type="term" value="P:CTP biosynthetic process"/>
    <property type="evidence" value="ECO:0007669"/>
    <property type="project" value="InterPro"/>
</dbReference>
<sequence length="263" mass="28338">MSSLGLTVYGPEVAKSGLTAALDDFIRRKTELEIEERSFAVHSRTSIEAFYSLTGSTGGKHWPLVLDLFDMRPVCATLWIGDSALSSLQNLKGKTQPAQAAKGTIRSRFYCDNPVTNLVHVSDSESLMDEELRILRAHSTGTGDTSWRALNSGRISHSSFRVLLTSLGNTQAPQSDICNSGDDAVANARAAFEQAEALAVSCGMLETVQGFLAGDFASLEYLLNRVGGLSAWDRLLLEAGLFAMPYWNSLINDSPALLTGEGA</sequence>
<keyword evidence="2" id="KW-0808">Transferase</keyword>
<evidence type="ECO:0000313" key="6">
    <source>
        <dbReference type="EMBL" id="SIT55806.1"/>
    </source>
</evidence>
<evidence type="ECO:0000313" key="7">
    <source>
        <dbReference type="Proteomes" id="UP000188388"/>
    </source>
</evidence>
<dbReference type="AlphaFoldDB" id="A0A1R3V7C5"/>
<dbReference type="InterPro" id="IPR036850">
    <property type="entry name" value="NDK-like_dom_sf"/>
</dbReference>
<evidence type="ECO:0000256" key="1">
    <source>
        <dbReference type="ARBA" id="ARBA00022553"/>
    </source>
</evidence>
<dbReference type="SUPFAM" id="SSF54919">
    <property type="entry name" value="Nucleoside diphosphate kinase, NDK"/>
    <property type="match status" value="1"/>
</dbReference>
<reference evidence="7" key="1">
    <citation type="submission" date="2017-01" db="EMBL/GenBank/DDBJ databases">
        <authorList>
            <person name="Brunel B."/>
        </authorList>
    </citation>
    <scope>NUCLEOTIDE SEQUENCE [LARGE SCALE GENOMIC DNA]</scope>
</reference>
<dbReference type="GO" id="GO:0006228">
    <property type="term" value="P:UTP biosynthetic process"/>
    <property type="evidence" value="ECO:0007669"/>
    <property type="project" value="InterPro"/>
</dbReference>
<protein>
    <submittedName>
        <fullName evidence="6">Putative Nucleoside diphosphate kinase</fullName>
    </submittedName>
</protein>
<dbReference type="GO" id="GO:0006183">
    <property type="term" value="P:GTP biosynthetic process"/>
    <property type="evidence" value="ECO:0007669"/>
    <property type="project" value="InterPro"/>
</dbReference>
<dbReference type="EMBL" id="FTPD01000017">
    <property type="protein sequence ID" value="SIT55806.1"/>
    <property type="molecule type" value="Genomic_DNA"/>
</dbReference>
<dbReference type="GO" id="GO:0004550">
    <property type="term" value="F:nucleoside diphosphate kinase activity"/>
    <property type="evidence" value="ECO:0007669"/>
    <property type="project" value="InterPro"/>
</dbReference>
<accession>A0A1R3V7C5</accession>
<keyword evidence="4" id="KW-0546">Nucleotide metabolism</keyword>
<gene>
    <name evidence="6" type="ORF">BQ8794_240013</name>
</gene>
<keyword evidence="7" id="KW-1185">Reference proteome</keyword>
<keyword evidence="3 6" id="KW-0418">Kinase</keyword>
<dbReference type="PRINTS" id="PR01243">
    <property type="entry name" value="NUCDPKINASE"/>
</dbReference>
<dbReference type="RefSeq" id="WP_077378699.1">
    <property type="nucleotide sequence ID" value="NZ_FTPD01000017.1"/>
</dbReference>
<proteinExistence type="predicted"/>
<evidence type="ECO:0000256" key="3">
    <source>
        <dbReference type="ARBA" id="ARBA00022777"/>
    </source>
</evidence>
<dbReference type="InterPro" id="IPR001564">
    <property type="entry name" value="Nucleoside_diP_kinase"/>
</dbReference>
<dbReference type="Gene3D" id="3.30.70.141">
    <property type="entry name" value="Nucleoside diphosphate kinase-like domain"/>
    <property type="match status" value="1"/>
</dbReference>
<dbReference type="Proteomes" id="UP000188388">
    <property type="component" value="Unassembled WGS sequence"/>
</dbReference>
<evidence type="ECO:0000256" key="2">
    <source>
        <dbReference type="ARBA" id="ARBA00022679"/>
    </source>
</evidence>
<dbReference type="STRING" id="1631249.BQ8794_240013"/>
<evidence type="ECO:0000259" key="5">
    <source>
        <dbReference type="Pfam" id="PF00334"/>
    </source>
</evidence>
<dbReference type="InterPro" id="IPR034907">
    <property type="entry name" value="NDK-like_dom"/>
</dbReference>
<name>A0A1R3V7C5_9HYPH</name>
<feature type="domain" description="Nucleoside diphosphate kinase-like" evidence="5">
    <location>
        <begin position="29"/>
        <end position="135"/>
    </location>
</feature>
<keyword evidence="1" id="KW-0597">Phosphoprotein</keyword>
<dbReference type="Pfam" id="PF00334">
    <property type="entry name" value="NDK"/>
    <property type="match status" value="1"/>
</dbReference>